<dbReference type="Proteomes" id="UP001174694">
    <property type="component" value="Unassembled WGS sequence"/>
</dbReference>
<reference evidence="3" key="1">
    <citation type="submission" date="2022-07" db="EMBL/GenBank/DDBJ databases">
        <title>Fungi with potential for degradation of polypropylene.</title>
        <authorList>
            <person name="Gostincar C."/>
        </authorList>
    </citation>
    <scope>NUCLEOTIDE SEQUENCE</scope>
    <source>
        <strain evidence="3">EXF-13308</strain>
    </source>
</reference>
<feature type="region of interest" description="Disordered" evidence="1">
    <location>
        <begin position="647"/>
        <end position="675"/>
    </location>
</feature>
<gene>
    <name evidence="3" type="ORF">NKR23_g2445</name>
</gene>
<keyword evidence="4" id="KW-1185">Reference proteome</keyword>
<feature type="region of interest" description="Disordered" evidence="1">
    <location>
        <begin position="359"/>
        <end position="411"/>
    </location>
</feature>
<dbReference type="SUPFAM" id="SSF55961">
    <property type="entry name" value="Bet v1-like"/>
    <property type="match status" value="1"/>
</dbReference>
<evidence type="ECO:0000313" key="4">
    <source>
        <dbReference type="Proteomes" id="UP001174694"/>
    </source>
</evidence>
<protein>
    <submittedName>
        <fullName evidence="3">Reticulocyte-binding protein 2 a</fullName>
    </submittedName>
</protein>
<proteinExistence type="predicted"/>
<accession>A0AA38RQT3</accession>
<feature type="compositionally biased region" description="Polar residues" evidence="1">
    <location>
        <begin position="484"/>
        <end position="503"/>
    </location>
</feature>
<name>A0AA38RQT3_9PEZI</name>
<feature type="region of interest" description="Disordered" evidence="1">
    <location>
        <begin position="213"/>
        <end position="236"/>
    </location>
</feature>
<dbReference type="EMBL" id="JANBVO010000004">
    <property type="protein sequence ID" value="KAJ9154952.1"/>
    <property type="molecule type" value="Genomic_DNA"/>
</dbReference>
<dbReference type="InterPro" id="IPR023393">
    <property type="entry name" value="START-like_dom_sf"/>
</dbReference>
<feature type="region of interest" description="Disordered" evidence="1">
    <location>
        <begin position="430"/>
        <end position="604"/>
    </location>
</feature>
<feature type="compositionally biased region" description="Basic and acidic residues" evidence="1">
    <location>
        <begin position="359"/>
        <end position="378"/>
    </location>
</feature>
<feature type="compositionally biased region" description="Basic and acidic residues" evidence="1">
    <location>
        <begin position="551"/>
        <end position="604"/>
    </location>
</feature>
<feature type="compositionally biased region" description="Polar residues" evidence="1">
    <location>
        <begin position="291"/>
        <end position="303"/>
    </location>
</feature>
<organism evidence="3 4">
    <name type="scientific">Pleurostoma richardsiae</name>
    <dbReference type="NCBI Taxonomy" id="41990"/>
    <lineage>
        <taxon>Eukaryota</taxon>
        <taxon>Fungi</taxon>
        <taxon>Dikarya</taxon>
        <taxon>Ascomycota</taxon>
        <taxon>Pezizomycotina</taxon>
        <taxon>Sordariomycetes</taxon>
        <taxon>Sordariomycetidae</taxon>
        <taxon>Calosphaeriales</taxon>
        <taxon>Pleurostomataceae</taxon>
        <taxon>Pleurostoma</taxon>
    </lineage>
</organism>
<feature type="domain" description="DUF3074" evidence="2">
    <location>
        <begin position="130"/>
        <end position="352"/>
    </location>
</feature>
<evidence type="ECO:0000313" key="3">
    <source>
        <dbReference type="EMBL" id="KAJ9154952.1"/>
    </source>
</evidence>
<evidence type="ECO:0000256" key="1">
    <source>
        <dbReference type="SAM" id="MobiDB-lite"/>
    </source>
</evidence>
<feature type="compositionally biased region" description="Basic and acidic residues" evidence="1">
    <location>
        <begin position="505"/>
        <end position="534"/>
    </location>
</feature>
<sequence>MAHHEPFKALGPIKWSAVPREDELANFLRTSFSQAQIVIDSIPGTAGASAAKHGRARSQTDSAVAASLAAGGAGALPPAPGREHASSSASAAEHAARLRKEWRDVKVSPRDNPHGIAVHKLPAKDGRGSWFARRSVHGGLAFDRFRACLQRELEETLKVQAGPGAGSIRGIGADRRVESVAWGGVGKAEVYLLSAQFPGPTTPRDFVTLLLSSEAGREEEEDGEKDGGERKGRAPRQFMVVSKPCEHPECPERSGFIRGYYESVEVIREIPVDKPLRKVRSSIDLSRGESPVSNASMPASTGVGNEDEEPEMAVEWLMITRSDPGGSVPRFMIEKGTPGGIINDAGRFLKWLATYSRKLEKEGGSKPESDKIQEEDQLSKAAKTLSADSQEPPASEPESQTSDSGPSGIYGMISGALGIATSYASRLPIPFAGSANDADYPPREESESVSSDSSSEHSFASADDGIRTPTTTTERPHADDTAAEVTSSHSIVSDETPSVSAAATQHEKELRKLQERQRKIQEKIAKNQERERAKRAGSSNDSSGGEAALAKLREKHEREVAKQEEKFRKELRKLEEKRRAEERKAEERRRKQAEREERGSLALELERARVERDVALKQVEVLKDQVGELQRQNTLLVAKLGKLSTLGSDGEGLAGELGGKNAGGGSSASTKSAAS</sequence>
<dbReference type="AlphaFoldDB" id="A0AA38RQT3"/>
<dbReference type="Gene3D" id="3.30.530.20">
    <property type="match status" value="1"/>
</dbReference>
<dbReference type="PANTHER" id="PTHR40370">
    <property type="entry name" value="EXPRESSED PROTEIN"/>
    <property type="match status" value="1"/>
</dbReference>
<dbReference type="InterPro" id="IPR024500">
    <property type="entry name" value="DUF3074"/>
</dbReference>
<comment type="caution">
    <text evidence="3">The sequence shown here is derived from an EMBL/GenBank/DDBJ whole genome shotgun (WGS) entry which is preliminary data.</text>
</comment>
<feature type="region of interest" description="Disordered" evidence="1">
    <location>
        <begin position="74"/>
        <end position="95"/>
    </location>
</feature>
<feature type="compositionally biased region" description="Gly residues" evidence="1">
    <location>
        <begin position="649"/>
        <end position="666"/>
    </location>
</feature>
<dbReference type="Pfam" id="PF11274">
    <property type="entry name" value="DUF3074"/>
    <property type="match status" value="1"/>
</dbReference>
<feature type="compositionally biased region" description="Low complexity" evidence="1">
    <location>
        <begin position="448"/>
        <end position="461"/>
    </location>
</feature>
<feature type="region of interest" description="Disordered" evidence="1">
    <location>
        <begin position="283"/>
        <end position="308"/>
    </location>
</feature>
<evidence type="ECO:0000259" key="2">
    <source>
        <dbReference type="Pfam" id="PF11274"/>
    </source>
</evidence>
<dbReference type="PANTHER" id="PTHR40370:SF1">
    <property type="entry name" value="DUF3074 DOMAIN-CONTAINING PROTEIN"/>
    <property type="match status" value="1"/>
</dbReference>